<protein>
    <submittedName>
        <fullName evidence="2">Uncharacterized protein</fullName>
    </submittedName>
</protein>
<dbReference type="RefSeq" id="WP_203810953.1">
    <property type="nucleotide sequence ID" value="NZ_BOMY01000038.1"/>
</dbReference>
<evidence type="ECO:0000313" key="2">
    <source>
        <dbReference type="EMBL" id="GIF23037.1"/>
    </source>
</evidence>
<comment type="caution">
    <text evidence="2">The sequence shown here is derived from an EMBL/GenBank/DDBJ whole genome shotgun (WGS) entry which is preliminary data.</text>
</comment>
<evidence type="ECO:0000313" key="3">
    <source>
        <dbReference type="Proteomes" id="UP000623608"/>
    </source>
</evidence>
<feature type="coiled-coil region" evidence="1">
    <location>
        <begin position="20"/>
        <end position="47"/>
    </location>
</feature>
<dbReference type="EMBL" id="BOMY01000038">
    <property type="protein sequence ID" value="GIF23037.1"/>
    <property type="molecule type" value="Genomic_DNA"/>
</dbReference>
<keyword evidence="3" id="KW-1185">Reference proteome</keyword>
<proteinExistence type="predicted"/>
<dbReference type="AlphaFoldDB" id="A0A919NT24"/>
<organism evidence="2 3">
    <name type="scientific">Paractinoplanes tereljensis</name>
    <dbReference type="NCBI Taxonomy" id="571912"/>
    <lineage>
        <taxon>Bacteria</taxon>
        <taxon>Bacillati</taxon>
        <taxon>Actinomycetota</taxon>
        <taxon>Actinomycetes</taxon>
        <taxon>Micromonosporales</taxon>
        <taxon>Micromonosporaceae</taxon>
        <taxon>Paractinoplanes</taxon>
    </lineage>
</organism>
<gene>
    <name evidence="2" type="ORF">Ate02nite_57670</name>
</gene>
<accession>A0A919NT24</accession>
<evidence type="ECO:0000256" key="1">
    <source>
        <dbReference type="SAM" id="Coils"/>
    </source>
</evidence>
<keyword evidence="1" id="KW-0175">Coiled coil</keyword>
<reference evidence="2" key="1">
    <citation type="submission" date="2021-01" db="EMBL/GenBank/DDBJ databases">
        <title>Whole genome shotgun sequence of Actinoplanes tereljensis NBRC 105297.</title>
        <authorList>
            <person name="Komaki H."/>
            <person name="Tamura T."/>
        </authorList>
    </citation>
    <scope>NUCLEOTIDE SEQUENCE</scope>
    <source>
        <strain evidence="2">NBRC 105297</strain>
    </source>
</reference>
<name>A0A919NT24_9ACTN</name>
<sequence length="60" mass="6715">MMTISSDRRTFDHLVTAGLTEELRAELLDLRLRCAQLELERAALLEAREAFPQPTATSGV</sequence>
<dbReference type="Proteomes" id="UP000623608">
    <property type="component" value="Unassembled WGS sequence"/>
</dbReference>